<dbReference type="EMBL" id="JASDDK010000004">
    <property type="protein sequence ID" value="MDN3493323.1"/>
    <property type="molecule type" value="Genomic_DNA"/>
</dbReference>
<dbReference type="InterPro" id="IPR011250">
    <property type="entry name" value="OMP/PagP_B-barrel"/>
</dbReference>
<dbReference type="Pfam" id="PF13568">
    <property type="entry name" value="OMP_b-brl_2"/>
    <property type="match status" value="1"/>
</dbReference>
<evidence type="ECO:0000259" key="2">
    <source>
        <dbReference type="Pfam" id="PF13568"/>
    </source>
</evidence>
<evidence type="ECO:0000313" key="3">
    <source>
        <dbReference type="EMBL" id="MDN3493323.1"/>
    </source>
</evidence>
<dbReference type="RefSeq" id="WP_290206979.1">
    <property type="nucleotide sequence ID" value="NZ_JASDDK010000004.1"/>
</dbReference>
<reference evidence="3 4" key="1">
    <citation type="journal article" date="2023" name="Int. J. Syst. Evol. Microbiol.">
        <title>Winogradskyella bathintestinalis sp. nov., isolated from the intestine of the deep-sea loosejaw dragonfish, Malacosteus niger.</title>
        <authorList>
            <person name="Uniacke-Lowe S."/>
            <person name="Johnson C.N."/>
            <person name="Stanton C."/>
            <person name="Hill C."/>
            <person name="Ross P."/>
        </authorList>
    </citation>
    <scope>NUCLEOTIDE SEQUENCE [LARGE SCALE GENOMIC DNA]</scope>
    <source>
        <strain evidence="3 4">APC 3343</strain>
    </source>
</reference>
<feature type="chain" id="PRO_5045762068" evidence="1">
    <location>
        <begin position="24"/>
        <end position="198"/>
    </location>
</feature>
<dbReference type="InterPro" id="IPR025665">
    <property type="entry name" value="Beta-barrel_OMP_2"/>
</dbReference>
<dbReference type="SUPFAM" id="SSF56925">
    <property type="entry name" value="OMPA-like"/>
    <property type="match status" value="1"/>
</dbReference>
<protein>
    <submittedName>
        <fullName evidence="3">Porin family protein</fullName>
    </submittedName>
</protein>
<evidence type="ECO:0000313" key="4">
    <source>
        <dbReference type="Proteomes" id="UP001231197"/>
    </source>
</evidence>
<feature type="domain" description="Outer membrane protein beta-barrel" evidence="2">
    <location>
        <begin position="22"/>
        <end position="166"/>
    </location>
</feature>
<accession>A0ABT7ZWC9</accession>
<sequence length="198" mass="21864">MKHLKNSVVLTVFMAFIGFSVQAQNNSSFGIKGGLNYGANGDYFDAISMNLKQPDRNIGYHIGIFGKIGNKLYLRPELVYTDTKSDYDSDDFSVKKIDVPVLIGFKVLGPLSVFAGPSFQYIMDSDFDGVDIDDVKNDFSVGLNFGVGVNFNKVGIDLRYERGFNENEATFIDNNLSTVASRIDTRPDQLVLSLSIGL</sequence>
<proteinExistence type="predicted"/>
<keyword evidence="1" id="KW-0732">Signal</keyword>
<feature type="signal peptide" evidence="1">
    <location>
        <begin position="1"/>
        <end position="23"/>
    </location>
</feature>
<organism evidence="3 4">
    <name type="scientific">Winogradskyella bathintestinalis</name>
    <dbReference type="NCBI Taxonomy" id="3035208"/>
    <lineage>
        <taxon>Bacteria</taxon>
        <taxon>Pseudomonadati</taxon>
        <taxon>Bacteroidota</taxon>
        <taxon>Flavobacteriia</taxon>
        <taxon>Flavobacteriales</taxon>
        <taxon>Flavobacteriaceae</taxon>
        <taxon>Winogradskyella</taxon>
    </lineage>
</organism>
<dbReference type="Proteomes" id="UP001231197">
    <property type="component" value="Unassembled WGS sequence"/>
</dbReference>
<comment type="caution">
    <text evidence="3">The sequence shown here is derived from an EMBL/GenBank/DDBJ whole genome shotgun (WGS) entry which is preliminary data.</text>
</comment>
<gene>
    <name evidence="3" type="ORF">QMA06_11360</name>
</gene>
<evidence type="ECO:0000256" key="1">
    <source>
        <dbReference type="SAM" id="SignalP"/>
    </source>
</evidence>
<name>A0ABT7ZWC9_9FLAO</name>
<keyword evidence="4" id="KW-1185">Reference proteome</keyword>